<evidence type="ECO:0000256" key="1">
    <source>
        <dbReference type="ARBA" id="ARBA00004651"/>
    </source>
</evidence>
<organism evidence="8 9">
    <name type="scientific">Dactylosporangium sucinum</name>
    <dbReference type="NCBI Taxonomy" id="1424081"/>
    <lineage>
        <taxon>Bacteria</taxon>
        <taxon>Bacillati</taxon>
        <taxon>Actinomycetota</taxon>
        <taxon>Actinomycetes</taxon>
        <taxon>Micromonosporales</taxon>
        <taxon>Micromonosporaceae</taxon>
        <taxon>Dactylosporangium</taxon>
    </lineage>
</organism>
<evidence type="ECO:0000256" key="3">
    <source>
        <dbReference type="ARBA" id="ARBA00022475"/>
    </source>
</evidence>
<comment type="similarity">
    <text evidence="2">Belongs to the FliR/MopE/SpaR family.</text>
</comment>
<protein>
    <submittedName>
        <fullName evidence="8">Flagellar biosynthetic protein FliR</fullName>
    </submittedName>
</protein>
<keyword evidence="8" id="KW-0969">Cilium</keyword>
<proteinExistence type="inferred from homology"/>
<dbReference type="RefSeq" id="WP_190253234.1">
    <property type="nucleotide sequence ID" value="NZ_BMPI01000032.1"/>
</dbReference>
<dbReference type="PANTHER" id="PTHR30065">
    <property type="entry name" value="FLAGELLAR BIOSYNTHETIC PROTEIN FLIR"/>
    <property type="match status" value="1"/>
</dbReference>
<evidence type="ECO:0000256" key="7">
    <source>
        <dbReference type="SAM" id="Phobius"/>
    </source>
</evidence>
<keyword evidence="4 7" id="KW-0812">Transmembrane</keyword>
<reference evidence="8" key="1">
    <citation type="journal article" date="2014" name="Int. J. Syst. Evol. Microbiol.">
        <title>Complete genome sequence of Corynebacterium casei LMG S-19264T (=DSM 44701T), isolated from a smear-ripened cheese.</title>
        <authorList>
            <consortium name="US DOE Joint Genome Institute (JGI-PGF)"/>
            <person name="Walter F."/>
            <person name="Albersmeier A."/>
            <person name="Kalinowski J."/>
            <person name="Ruckert C."/>
        </authorList>
    </citation>
    <scope>NUCLEOTIDE SEQUENCE</scope>
    <source>
        <strain evidence="8">JCM 19831</strain>
    </source>
</reference>
<dbReference type="InterPro" id="IPR002010">
    <property type="entry name" value="T3SS_IM_R"/>
</dbReference>
<keyword evidence="3" id="KW-1003">Cell membrane</keyword>
<evidence type="ECO:0000256" key="2">
    <source>
        <dbReference type="ARBA" id="ARBA00009772"/>
    </source>
</evidence>
<dbReference type="PANTHER" id="PTHR30065:SF1">
    <property type="entry name" value="SURFACE PRESENTATION OF ANTIGENS PROTEIN SPAR"/>
    <property type="match status" value="1"/>
</dbReference>
<name>A0A917X0Y7_9ACTN</name>
<feature type="transmembrane region" description="Helical" evidence="7">
    <location>
        <begin position="6"/>
        <end position="26"/>
    </location>
</feature>
<keyword evidence="5 7" id="KW-1133">Transmembrane helix</keyword>
<accession>A0A917X0Y7</accession>
<comment type="subcellular location">
    <subcellularLocation>
        <location evidence="1">Cell membrane</location>
        <topology evidence="1">Multi-pass membrane protein</topology>
    </subcellularLocation>
</comment>
<evidence type="ECO:0000256" key="6">
    <source>
        <dbReference type="ARBA" id="ARBA00023136"/>
    </source>
</evidence>
<keyword evidence="6 7" id="KW-0472">Membrane</keyword>
<dbReference type="Pfam" id="PF01311">
    <property type="entry name" value="Bac_export_1"/>
    <property type="match status" value="1"/>
</dbReference>
<dbReference type="AlphaFoldDB" id="A0A917X0Y7"/>
<keyword evidence="8" id="KW-0966">Cell projection</keyword>
<feature type="transmembrane region" description="Helical" evidence="7">
    <location>
        <begin position="214"/>
        <end position="234"/>
    </location>
</feature>
<dbReference type="GO" id="GO:0005886">
    <property type="term" value="C:plasma membrane"/>
    <property type="evidence" value="ECO:0007669"/>
    <property type="project" value="UniProtKB-SubCell"/>
</dbReference>
<sequence>MELSVPLNTVIAVLLASIRAAVWLTLCPPFSNRGIPATVKALFSVAIALPLEPKLAAQVPANLSTGTLIAVAVEQVVVGAALAFLTMLIFAATQIAGNVIDMVGGFSLAFAMDPFSLQGNAVFGRFYSLLTMAIMYATDSHQLILRGFTRSYQAIPLDGTMSVDNLTQLVTTGAAQMFLAGLQIAAPLVAIMLCVDVALGLLTRAAPALNPFAFGFPAKIFLTLMVAGTAMMLLPNAIANLTTRSLTLVLRALQP</sequence>
<feature type="transmembrane region" description="Helical" evidence="7">
    <location>
        <begin position="178"/>
        <end position="202"/>
    </location>
</feature>
<dbReference type="Proteomes" id="UP000642070">
    <property type="component" value="Unassembled WGS sequence"/>
</dbReference>
<reference evidence="8" key="2">
    <citation type="submission" date="2020-09" db="EMBL/GenBank/DDBJ databases">
        <authorList>
            <person name="Sun Q."/>
            <person name="Ohkuma M."/>
        </authorList>
    </citation>
    <scope>NUCLEOTIDE SEQUENCE</scope>
    <source>
        <strain evidence="8">JCM 19831</strain>
    </source>
</reference>
<evidence type="ECO:0000313" key="8">
    <source>
        <dbReference type="EMBL" id="GGM49664.1"/>
    </source>
</evidence>
<dbReference type="GO" id="GO:0006605">
    <property type="term" value="P:protein targeting"/>
    <property type="evidence" value="ECO:0007669"/>
    <property type="project" value="InterPro"/>
</dbReference>
<keyword evidence="9" id="KW-1185">Reference proteome</keyword>
<evidence type="ECO:0000256" key="4">
    <source>
        <dbReference type="ARBA" id="ARBA00022692"/>
    </source>
</evidence>
<feature type="transmembrane region" description="Helical" evidence="7">
    <location>
        <begin position="117"/>
        <end position="137"/>
    </location>
</feature>
<gene>
    <name evidence="8" type="ORF">GCM10007977_059090</name>
</gene>
<keyword evidence="8" id="KW-0282">Flagellum</keyword>
<evidence type="ECO:0000313" key="9">
    <source>
        <dbReference type="Proteomes" id="UP000642070"/>
    </source>
</evidence>
<feature type="transmembrane region" description="Helical" evidence="7">
    <location>
        <begin position="76"/>
        <end position="97"/>
    </location>
</feature>
<dbReference type="EMBL" id="BMPI01000032">
    <property type="protein sequence ID" value="GGM49664.1"/>
    <property type="molecule type" value="Genomic_DNA"/>
</dbReference>
<dbReference type="PRINTS" id="PR00953">
    <property type="entry name" value="TYPE3IMRPROT"/>
</dbReference>
<comment type="caution">
    <text evidence="8">The sequence shown here is derived from an EMBL/GenBank/DDBJ whole genome shotgun (WGS) entry which is preliminary data.</text>
</comment>
<evidence type="ECO:0000256" key="5">
    <source>
        <dbReference type="ARBA" id="ARBA00022989"/>
    </source>
</evidence>